<dbReference type="PANTHER" id="PTHR38791">
    <property type="entry name" value="ZN(II)2CYS6 TRANSCRIPTION FACTOR (EUROFUNG)-RELATED-RELATED"/>
    <property type="match status" value="1"/>
</dbReference>
<dbReference type="PANTHER" id="PTHR38791:SF1">
    <property type="entry name" value="TRANSCRIPTION FACTOR, PUTATIVE-RELATED"/>
    <property type="match status" value="1"/>
</dbReference>
<dbReference type="AlphaFoldDB" id="A0A2L2TZ45"/>
<keyword evidence="2" id="KW-1185">Reference proteome</keyword>
<evidence type="ECO:0000313" key="1">
    <source>
        <dbReference type="EMBL" id="CEI67590.1"/>
    </source>
</evidence>
<proteinExistence type="predicted"/>
<name>A0A2L2TZ45_9HYPO</name>
<dbReference type="STRING" id="56646.A0A2L2TZ45"/>
<reference evidence="2" key="1">
    <citation type="submission" date="2014-10" db="EMBL/GenBank/DDBJ databases">
        <authorList>
            <person name="King R."/>
        </authorList>
    </citation>
    <scope>NUCLEOTIDE SEQUENCE [LARGE SCALE GENOMIC DNA]</scope>
    <source>
        <strain evidence="2">A3/5</strain>
    </source>
</reference>
<accession>A0A2L2TZ45</accession>
<sequence length="204" mass="23880">MGNMTAKEVLKETFGLLDEVSILREDLREMVPFEVIHTMDGNDRYQEVHNIHTFEGVMHRYQDQQTARLHNVARLINLGLLQWIFSAFKRGLGIETSCQYPDINSVLLKTRDYTMEKVLVESAELVRDILASVPYYLDLLESQNSIEARYLIWPLTSIVSLDVCPPLARHYIEDRLKVLGYKYNIRQAIEVAKMPDQRDHVRKW</sequence>
<dbReference type="EMBL" id="LN649229">
    <property type="protein sequence ID" value="CEI67590.1"/>
    <property type="molecule type" value="Genomic_DNA"/>
</dbReference>
<evidence type="ECO:0000313" key="2">
    <source>
        <dbReference type="Proteomes" id="UP000245910"/>
    </source>
</evidence>
<dbReference type="Proteomes" id="UP000245910">
    <property type="component" value="Chromosome I"/>
</dbReference>
<protein>
    <submittedName>
        <fullName evidence="1">Uncharacterized protein</fullName>
    </submittedName>
</protein>
<dbReference type="InterPro" id="IPR053175">
    <property type="entry name" value="DHMBA_Reg_Transcription_Factor"/>
</dbReference>
<organism evidence="1 2">
    <name type="scientific">Fusarium venenatum</name>
    <dbReference type="NCBI Taxonomy" id="56646"/>
    <lineage>
        <taxon>Eukaryota</taxon>
        <taxon>Fungi</taxon>
        <taxon>Dikarya</taxon>
        <taxon>Ascomycota</taxon>
        <taxon>Pezizomycotina</taxon>
        <taxon>Sordariomycetes</taxon>
        <taxon>Hypocreomycetidae</taxon>
        <taxon>Hypocreales</taxon>
        <taxon>Nectriaceae</taxon>
        <taxon>Fusarium</taxon>
    </lineage>
</organism>